<gene>
    <name evidence="5" type="ORF">KM295_11785</name>
</gene>
<dbReference type="GO" id="GO:0046872">
    <property type="term" value="F:metal ion binding"/>
    <property type="evidence" value="ECO:0007669"/>
    <property type="project" value="UniProtKB-KW"/>
</dbReference>
<dbReference type="RefSeq" id="WP_256030185.1">
    <property type="nucleotide sequence ID" value="NZ_JAHLKM010000017.1"/>
</dbReference>
<dbReference type="GO" id="GO:0016811">
    <property type="term" value="F:hydrolase activity, acting on carbon-nitrogen (but not peptide) bonds, in linear amides"/>
    <property type="evidence" value="ECO:0007669"/>
    <property type="project" value="TreeGrafter"/>
</dbReference>
<keyword evidence="4" id="KW-0862">Zinc</keyword>
<keyword evidence="2" id="KW-0479">Metal-binding</keyword>
<evidence type="ECO:0000256" key="3">
    <source>
        <dbReference type="ARBA" id="ARBA00022801"/>
    </source>
</evidence>
<dbReference type="Pfam" id="PF02633">
    <property type="entry name" value="Creatininase"/>
    <property type="match status" value="1"/>
</dbReference>
<keyword evidence="6" id="KW-1185">Reference proteome</keyword>
<dbReference type="PANTHER" id="PTHR35005">
    <property type="entry name" value="3-DEHYDRO-SCYLLO-INOSOSE HYDROLASE"/>
    <property type="match status" value="1"/>
</dbReference>
<dbReference type="SUPFAM" id="SSF102215">
    <property type="entry name" value="Creatininase"/>
    <property type="match status" value="1"/>
</dbReference>
<evidence type="ECO:0000256" key="4">
    <source>
        <dbReference type="ARBA" id="ARBA00022833"/>
    </source>
</evidence>
<proteinExistence type="predicted"/>
<sequence>MHLADVTWTDARDVEADFALLPVGSTEQHGPHAPLGLDSMTAEAIAEAGADRYADEGTEVLVGPTVPVGVAAEHRNFEGTLWVSEDTFRAYVGETIESLASHGIDRVVVVNGHGGNVDALEELCGRMSREGDVYTAQYTWFNSTDFENIGHAGPAETSMIRHLAPELIHEDRTEAAAEGGADGWGEWVSGTNLAYDSDSFTDSGAVGDPREGDAELGADLLDAAADALVELLEAVADRQR</sequence>
<name>A0A9R1CRX7_9EURY</name>
<organism evidence="5 6">
    <name type="scientific">Natronomonas aquatica</name>
    <dbReference type="NCBI Taxonomy" id="2841590"/>
    <lineage>
        <taxon>Archaea</taxon>
        <taxon>Methanobacteriati</taxon>
        <taxon>Methanobacteriota</taxon>
        <taxon>Stenosarchaea group</taxon>
        <taxon>Halobacteria</taxon>
        <taxon>Halobacteriales</taxon>
        <taxon>Natronomonadaceae</taxon>
        <taxon>Natronomonas</taxon>
    </lineage>
</organism>
<dbReference type="Gene3D" id="3.40.50.10310">
    <property type="entry name" value="Creatininase"/>
    <property type="match status" value="1"/>
</dbReference>
<comment type="caution">
    <text evidence="5">The sequence shown here is derived from an EMBL/GenBank/DDBJ whole genome shotgun (WGS) entry which is preliminary data.</text>
</comment>
<dbReference type="EMBL" id="JAHLKM010000017">
    <property type="protein sequence ID" value="MCQ4334148.1"/>
    <property type="molecule type" value="Genomic_DNA"/>
</dbReference>
<dbReference type="PANTHER" id="PTHR35005:SF1">
    <property type="entry name" value="2-AMINO-5-FORMYLAMINO-6-RIBOSYLAMINOPYRIMIDIN-4(3H)-ONE 5'-MONOPHOSPHATE DEFORMYLASE"/>
    <property type="match status" value="1"/>
</dbReference>
<accession>A0A9R1CRX7</accession>
<protein>
    <submittedName>
        <fullName evidence="5">Creatininase family protein</fullName>
    </submittedName>
</protein>
<evidence type="ECO:0000256" key="1">
    <source>
        <dbReference type="ARBA" id="ARBA00001947"/>
    </source>
</evidence>
<keyword evidence="3" id="KW-0378">Hydrolase</keyword>
<dbReference type="InterPro" id="IPR024087">
    <property type="entry name" value="Creatininase-like_sf"/>
</dbReference>
<reference evidence="5" key="1">
    <citation type="journal article" date="2023" name="Front. Microbiol.">
        <title>Genomic-based phylogenetic and metabolic analyses of the genus Natronomonas, and description of Natronomonas aquatica sp. nov.</title>
        <authorList>
            <person name="Garcia-Roldan A."/>
            <person name="Duran-Viseras A."/>
            <person name="de la Haba R.R."/>
            <person name="Corral P."/>
            <person name="Sanchez-Porro C."/>
            <person name="Ventosa A."/>
        </authorList>
    </citation>
    <scope>NUCLEOTIDE SEQUENCE</scope>
    <source>
        <strain evidence="5">F2-12</strain>
    </source>
</reference>
<dbReference type="AlphaFoldDB" id="A0A9R1CRX7"/>
<evidence type="ECO:0000313" key="5">
    <source>
        <dbReference type="EMBL" id="MCQ4334148.1"/>
    </source>
</evidence>
<dbReference type="InterPro" id="IPR003785">
    <property type="entry name" value="Creatininase/forma_Hydrolase"/>
</dbReference>
<evidence type="ECO:0000313" key="6">
    <source>
        <dbReference type="Proteomes" id="UP001139494"/>
    </source>
</evidence>
<comment type="cofactor">
    <cofactor evidence="1">
        <name>Zn(2+)</name>
        <dbReference type="ChEBI" id="CHEBI:29105"/>
    </cofactor>
</comment>
<dbReference type="Proteomes" id="UP001139494">
    <property type="component" value="Unassembled WGS sequence"/>
</dbReference>
<evidence type="ECO:0000256" key="2">
    <source>
        <dbReference type="ARBA" id="ARBA00022723"/>
    </source>
</evidence>
<dbReference type="GO" id="GO:0009231">
    <property type="term" value="P:riboflavin biosynthetic process"/>
    <property type="evidence" value="ECO:0007669"/>
    <property type="project" value="TreeGrafter"/>
</dbReference>